<name>A0A1C7NR37_9FUNG</name>
<protein>
    <submittedName>
        <fullName evidence="2">Uncharacterized protein</fullName>
    </submittedName>
</protein>
<feature type="signal peptide" evidence="1">
    <location>
        <begin position="1"/>
        <end position="18"/>
    </location>
</feature>
<proteinExistence type="predicted"/>
<dbReference type="Proteomes" id="UP000093000">
    <property type="component" value="Unassembled WGS sequence"/>
</dbReference>
<organism evidence="2 3">
    <name type="scientific">Choanephora cucurbitarum</name>
    <dbReference type="NCBI Taxonomy" id="101091"/>
    <lineage>
        <taxon>Eukaryota</taxon>
        <taxon>Fungi</taxon>
        <taxon>Fungi incertae sedis</taxon>
        <taxon>Mucoromycota</taxon>
        <taxon>Mucoromycotina</taxon>
        <taxon>Mucoromycetes</taxon>
        <taxon>Mucorales</taxon>
        <taxon>Mucorineae</taxon>
        <taxon>Choanephoraceae</taxon>
        <taxon>Choanephoroideae</taxon>
        <taxon>Choanephora</taxon>
    </lineage>
</organism>
<dbReference type="STRING" id="101091.A0A1C7NR37"/>
<evidence type="ECO:0000256" key="1">
    <source>
        <dbReference type="SAM" id="SignalP"/>
    </source>
</evidence>
<reference evidence="2 3" key="1">
    <citation type="submission" date="2016-03" db="EMBL/GenBank/DDBJ databases">
        <title>Choanephora cucurbitarum.</title>
        <authorList>
            <person name="Min B."/>
            <person name="Park H."/>
            <person name="Park J.-H."/>
            <person name="Shin H.-D."/>
            <person name="Choi I.-G."/>
        </authorList>
    </citation>
    <scope>NUCLEOTIDE SEQUENCE [LARGE SCALE GENOMIC DNA]</scope>
    <source>
        <strain evidence="2 3">KUS-F28377</strain>
    </source>
</reference>
<dbReference type="AlphaFoldDB" id="A0A1C7NR37"/>
<sequence>MYFTLALLLAASVATVSASATGCNPSYNVTGSGSCFTNCNTQAGSAYLSGWTMDPDSPLFIKSLSVMCNKGTPEYLAFMTKAGMCMVNCPDDPALFNNEFSGACSWYSQHKNDTCTVSNASSTATNSSSVSVAKEASSAEVKQVQYGAALLLTLAGTGLLIF</sequence>
<keyword evidence="1" id="KW-0732">Signal</keyword>
<dbReference type="EMBL" id="LUGH01000011">
    <property type="protein sequence ID" value="OBZ91430.1"/>
    <property type="molecule type" value="Genomic_DNA"/>
</dbReference>
<dbReference type="OrthoDB" id="2412648at2759"/>
<evidence type="ECO:0000313" key="2">
    <source>
        <dbReference type="EMBL" id="OBZ91430.1"/>
    </source>
</evidence>
<comment type="caution">
    <text evidence="2">The sequence shown here is derived from an EMBL/GenBank/DDBJ whole genome shotgun (WGS) entry which is preliminary data.</text>
</comment>
<evidence type="ECO:0000313" key="3">
    <source>
        <dbReference type="Proteomes" id="UP000093000"/>
    </source>
</evidence>
<accession>A0A1C7NR37</accession>
<dbReference type="InParanoid" id="A0A1C7NR37"/>
<keyword evidence="3" id="KW-1185">Reference proteome</keyword>
<feature type="chain" id="PRO_5008889833" evidence="1">
    <location>
        <begin position="19"/>
        <end position="162"/>
    </location>
</feature>
<gene>
    <name evidence="2" type="ORF">A0J61_00498</name>
</gene>